<dbReference type="GO" id="GO:0045259">
    <property type="term" value="C:proton-transporting ATP synthase complex"/>
    <property type="evidence" value="ECO:0007669"/>
    <property type="project" value="UniProtKB-KW"/>
</dbReference>
<evidence type="ECO:0000256" key="1">
    <source>
        <dbReference type="ARBA" id="ARBA00005513"/>
    </source>
</evidence>
<dbReference type="AlphaFoldDB" id="A0A1F6XC87"/>
<dbReference type="GO" id="GO:0005886">
    <property type="term" value="C:plasma membrane"/>
    <property type="evidence" value="ECO:0007669"/>
    <property type="project" value="UniProtKB-SubCell"/>
</dbReference>
<evidence type="ECO:0000256" key="5">
    <source>
        <dbReference type="ARBA" id="ARBA00022781"/>
    </source>
</evidence>
<evidence type="ECO:0000256" key="8">
    <source>
        <dbReference type="ARBA" id="ARBA00023136"/>
    </source>
</evidence>
<comment type="subcellular location">
    <subcellularLocation>
        <location evidence="12">Cell membrane</location>
        <topology evidence="12">Single-pass membrane protein</topology>
    </subcellularLocation>
    <subcellularLocation>
        <location evidence="11">Endomembrane system</location>
        <topology evidence="11">Single-pass membrane protein</topology>
    </subcellularLocation>
</comment>
<evidence type="ECO:0000313" key="16">
    <source>
        <dbReference type="Proteomes" id="UP000179381"/>
    </source>
</evidence>
<evidence type="ECO:0000256" key="14">
    <source>
        <dbReference type="SAM" id="Coils"/>
    </source>
</evidence>
<evidence type="ECO:0000256" key="12">
    <source>
        <dbReference type="HAMAP-Rule" id="MF_01398"/>
    </source>
</evidence>
<dbReference type="PANTHER" id="PTHR33445:SF2">
    <property type="entry name" value="ATP SYNTHASE SUBUNIT B', CHLOROPLASTIC"/>
    <property type="match status" value="1"/>
</dbReference>
<gene>
    <name evidence="12" type="primary">atpF</name>
    <name evidence="15" type="ORF">A2933_02135</name>
</gene>
<comment type="function">
    <text evidence="12">Component of the F(0) channel, it forms part of the peripheral stalk, linking F(1) to F(0).</text>
</comment>
<evidence type="ECO:0000256" key="2">
    <source>
        <dbReference type="ARBA" id="ARBA00022448"/>
    </source>
</evidence>
<dbReference type="HAMAP" id="MF_01398">
    <property type="entry name" value="ATP_synth_b_bprime"/>
    <property type="match status" value="1"/>
</dbReference>
<name>A0A1F6XC87_9BACT</name>
<keyword evidence="2 12" id="KW-0813">Transport</keyword>
<dbReference type="PANTHER" id="PTHR33445">
    <property type="entry name" value="ATP SYNTHASE SUBUNIT B', CHLOROPLASTIC"/>
    <property type="match status" value="1"/>
</dbReference>
<evidence type="ECO:0000313" key="15">
    <source>
        <dbReference type="EMBL" id="OGI91810.1"/>
    </source>
</evidence>
<dbReference type="Proteomes" id="UP000179381">
    <property type="component" value="Unassembled WGS sequence"/>
</dbReference>
<dbReference type="InterPro" id="IPR002146">
    <property type="entry name" value="ATP_synth_b/b'su_bac/chlpt"/>
</dbReference>
<comment type="caution">
    <text evidence="15">The sequence shown here is derived from an EMBL/GenBank/DDBJ whole genome shotgun (WGS) entry which is preliminary data.</text>
</comment>
<evidence type="ECO:0000256" key="3">
    <source>
        <dbReference type="ARBA" id="ARBA00022547"/>
    </source>
</evidence>
<organism evidence="15 16">
    <name type="scientific">Candidatus Nomurabacteria bacterium RIFCSPLOWO2_01_FULL_46_18</name>
    <dbReference type="NCBI Taxonomy" id="1801783"/>
    <lineage>
        <taxon>Bacteria</taxon>
        <taxon>Candidatus Nomuraibacteriota</taxon>
    </lineage>
</organism>
<sequence length="146" mass="16849">MVNFGVVFLIFYLFAFKPLSQLMRDRSRKIEKGVKDAKLNAETLEKTKAKYEEALTQARREAQAIFEAGKKEADSKKTLMFEAAQKEAEKIVESTREKLKEEKEKMVAEARQEIVALTLQTTEKLLNKKPDHSYYDEKTIKELAGI</sequence>
<reference evidence="15 16" key="1">
    <citation type="journal article" date="2016" name="Nat. Commun.">
        <title>Thousands of microbial genomes shed light on interconnected biogeochemical processes in an aquifer system.</title>
        <authorList>
            <person name="Anantharaman K."/>
            <person name="Brown C.T."/>
            <person name="Hug L.A."/>
            <person name="Sharon I."/>
            <person name="Castelle C.J."/>
            <person name="Probst A.J."/>
            <person name="Thomas B.C."/>
            <person name="Singh A."/>
            <person name="Wilkins M.J."/>
            <person name="Karaoz U."/>
            <person name="Brodie E.L."/>
            <person name="Williams K.H."/>
            <person name="Hubbard S.S."/>
            <person name="Banfield J.F."/>
        </authorList>
    </citation>
    <scope>NUCLEOTIDE SEQUENCE [LARGE SCALE GENOMIC DNA]</scope>
</reference>
<keyword evidence="14" id="KW-0175">Coiled coil</keyword>
<keyword evidence="9 12" id="KW-0066">ATP synthesis</keyword>
<dbReference type="NCBIfam" id="TIGR01144">
    <property type="entry name" value="ATP_synt_b"/>
    <property type="match status" value="1"/>
</dbReference>
<feature type="coiled-coil region" evidence="14">
    <location>
        <begin position="34"/>
        <end position="120"/>
    </location>
</feature>
<dbReference type="GO" id="GO:0012505">
    <property type="term" value="C:endomembrane system"/>
    <property type="evidence" value="ECO:0007669"/>
    <property type="project" value="UniProtKB-SubCell"/>
</dbReference>
<dbReference type="InterPro" id="IPR005864">
    <property type="entry name" value="ATP_synth_F0_bsu_bac"/>
</dbReference>
<keyword evidence="3 12" id="KW-0138">CF(0)</keyword>
<evidence type="ECO:0000256" key="10">
    <source>
        <dbReference type="ARBA" id="ARBA00025198"/>
    </source>
</evidence>
<keyword evidence="8 12" id="KW-0472">Membrane</keyword>
<comment type="similarity">
    <text evidence="1 12 13">Belongs to the ATPase B chain family.</text>
</comment>
<keyword evidence="6 12" id="KW-1133">Transmembrane helix</keyword>
<evidence type="ECO:0000256" key="6">
    <source>
        <dbReference type="ARBA" id="ARBA00022989"/>
    </source>
</evidence>
<dbReference type="CDD" id="cd06503">
    <property type="entry name" value="ATP-synt_Fo_b"/>
    <property type="match status" value="1"/>
</dbReference>
<evidence type="ECO:0000256" key="11">
    <source>
        <dbReference type="ARBA" id="ARBA00037847"/>
    </source>
</evidence>
<dbReference type="GO" id="GO:0046961">
    <property type="term" value="F:proton-transporting ATPase activity, rotational mechanism"/>
    <property type="evidence" value="ECO:0007669"/>
    <property type="project" value="TreeGrafter"/>
</dbReference>
<keyword evidence="12" id="KW-1003">Cell membrane</keyword>
<dbReference type="Pfam" id="PF00430">
    <property type="entry name" value="ATP-synt_B"/>
    <property type="match status" value="1"/>
</dbReference>
<accession>A0A1F6XC87</accession>
<evidence type="ECO:0000256" key="4">
    <source>
        <dbReference type="ARBA" id="ARBA00022692"/>
    </source>
</evidence>
<evidence type="ECO:0000256" key="13">
    <source>
        <dbReference type="RuleBase" id="RU003848"/>
    </source>
</evidence>
<keyword evidence="4 12" id="KW-0812">Transmembrane</keyword>
<comment type="subunit">
    <text evidence="12">F-type ATPases have 2 components, F(1) - the catalytic core - and F(0) - the membrane proton channel. F(1) has five subunits: alpha(3), beta(3), gamma(1), delta(1), epsilon(1). F(0) has three main subunits: a(1), b(2) and c(10-14). The alpha and beta chains form an alternating ring which encloses part of the gamma chain. F(1) is attached to F(0) by a central stalk formed by the gamma and epsilon chains, while a peripheral stalk is formed by the delta and b chains.</text>
</comment>
<dbReference type="EMBL" id="MFVH01000021">
    <property type="protein sequence ID" value="OGI91810.1"/>
    <property type="molecule type" value="Genomic_DNA"/>
</dbReference>
<dbReference type="Gene3D" id="6.10.250.1580">
    <property type="match status" value="1"/>
</dbReference>
<evidence type="ECO:0000256" key="7">
    <source>
        <dbReference type="ARBA" id="ARBA00023065"/>
    </source>
</evidence>
<comment type="function">
    <text evidence="10 12">F(1)F(0) ATP synthase produces ATP from ADP in the presence of a proton or sodium gradient. F-type ATPases consist of two structural domains, F(1) containing the extramembraneous catalytic core and F(0) containing the membrane proton channel, linked together by a central stalk and a peripheral stalk. During catalysis, ATP synthesis in the catalytic domain of F(1) is coupled via a rotary mechanism of the central stalk subunits to proton translocation.</text>
</comment>
<keyword evidence="7 12" id="KW-0406">Ion transport</keyword>
<evidence type="ECO:0000256" key="9">
    <source>
        <dbReference type="ARBA" id="ARBA00023310"/>
    </source>
</evidence>
<keyword evidence="5 12" id="KW-0375">Hydrogen ion transport</keyword>
<dbReference type="InterPro" id="IPR050059">
    <property type="entry name" value="ATP_synthase_B_chain"/>
</dbReference>
<protein>
    <recommendedName>
        <fullName evidence="12">ATP synthase subunit b</fullName>
    </recommendedName>
    <alternativeName>
        <fullName evidence="12">ATP synthase F(0) sector subunit b</fullName>
    </alternativeName>
    <alternativeName>
        <fullName evidence="12">ATPase subunit I</fullName>
    </alternativeName>
    <alternativeName>
        <fullName evidence="12">F-type ATPase subunit b</fullName>
        <shortName evidence="12">F-ATPase subunit b</shortName>
    </alternativeName>
</protein>
<dbReference type="GO" id="GO:0046933">
    <property type="term" value="F:proton-transporting ATP synthase activity, rotational mechanism"/>
    <property type="evidence" value="ECO:0007669"/>
    <property type="project" value="UniProtKB-UniRule"/>
</dbReference>
<proteinExistence type="inferred from homology"/>